<dbReference type="Pfam" id="PF13768">
    <property type="entry name" value="VWA_3"/>
    <property type="match status" value="1"/>
</dbReference>
<dbReference type="EMBL" id="CP017599">
    <property type="protein sequence ID" value="AOW99704.1"/>
    <property type="molecule type" value="Genomic_DNA"/>
</dbReference>
<feature type="domain" description="VWFA" evidence="1">
    <location>
        <begin position="296"/>
        <end position="468"/>
    </location>
</feature>
<dbReference type="PROSITE" id="PS51468">
    <property type="entry name" value="VIT"/>
    <property type="match status" value="1"/>
</dbReference>
<dbReference type="InterPro" id="IPR013694">
    <property type="entry name" value="VIT"/>
</dbReference>
<dbReference type="SMART" id="SM00327">
    <property type="entry name" value="VWA"/>
    <property type="match status" value="1"/>
</dbReference>
<dbReference type="Proteomes" id="UP000177870">
    <property type="component" value="Chromosome"/>
</dbReference>
<dbReference type="PANTHER" id="PTHR45737:SF6">
    <property type="entry name" value="VON WILLEBRAND FACTOR A DOMAIN-CONTAINING PROTEIN 5A"/>
    <property type="match status" value="1"/>
</dbReference>
<dbReference type="AlphaFoldDB" id="A0A1D8TQ14"/>
<evidence type="ECO:0000259" key="2">
    <source>
        <dbReference type="PROSITE" id="PS51468"/>
    </source>
</evidence>
<sequence>MPMPTHALLCSKQLLGGLYVNEEEEHSVFPLKHTEVYAKITGHMSRVEVTQTFDNPFSEPLEAVYIFPLPDEAAVDEMEIKLSDRIIEGNIKKREDAQTIYEEACSQGRTAGLLEQERDNIFTQSLAHIKPGEQIEVTLRYTDQLQFQGGNYEFVFPMVVGPRFIPGTPIDESGDTDFVPDASRITPPLIPPDMRSGHDIGVTIDIDAGVAITEVCSTSHQINIEQLNIEQKGPILRVKLSQEDTIPNKDLILRYGIAKEHTQTTVLTHSDQRGNHFAVYLIPALEYSIDEIVPKDVVFLIDTSGSQMGDPLLKSQELMRRFINGLNPKDTFTIIDISDTATQLSTKPLSNTPQNCRKAINYINQLKANGGTYLLKGIRNLLNLPAAPEGRLRSIVLLSDGYISNENQVLAEVQQQLKPGNRIYSFGVGSSPNRFLLNRLAEIGRGIARIVRQDEPTEAVAEQFFRQINNPVLTNIHVTWEGSGEAIIYPNRTPDLFTQQPLVICGRISPIQEFQAEQLQVSNLKTPTSALRITATRADGSYYEKRFNLNFDQADNPAIAQLWGRARIKHLMQQMLSCETKAGVEAVTETALSYQLLCQYTAFVAISDQLPVAGESHLISMQVPVTIPEGVNWEGMIKSTFASAIQDRLRLQKWRSGLRVGDKGSTRQAEIDINSKLLPHDQGTKGTPKNSNINRSLLFSLSPLSSPTAWSSPIPRSVLPISEYRKLGVKTKAWIQQSEYRQNRSKESKLTNDNDNLYAPGKASEIIPQEYITSKTLQDITNHNDNPYYSHQESKIINEEYLANQSPDNLELNNFELTLVCPRLIQKVKSEILSSAAISHHRLQLVRVKGLDEIGTTCLTQHLQRLNLPLGVAGEIVFEFLVRRGRVIRVMWDEAASTLTESQMIDLIKRSLSCWRVPQTSVKSVCLTLRITEGATQ</sequence>
<reference evidence="4" key="1">
    <citation type="submission" date="2016-10" db="EMBL/GenBank/DDBJ databases">
        <title>Comparative genomics uncovers the prolific and rare metabolic potential of the cyanobacterial genus Moorea.</title>
        <authorList>
            <person name="Leao T."/>
            <person name="Castelao G."/>
            <person name="Korobeynikov A."/>
            <person name="Monroe E.A."/>
            <person name="Podell S."/>
            <person name="Glukhov E."/>
            <person name="Allen E."/>
            <person name="Gerwick W.H."/>
            <person name="Gerwick L."/>
        </authorList>
    </citation>
    <scope>NUCLEOTIDE SEQUENCE [LARGE SCALE GENOMIC DNA]</scope>
    <source>
        <strain evidence="4">PAL-8-15-08-1</strain>
    </source>
</reference>
<accession>A0A1D8TQ14</accession>
<protein>
    <submittedName>
        <fullName evidence="3">Trypsin</fullName>
    </submittedName>
</protein>
<name>A0A1D8TQ14_9CYAN</name>
<dbReference type="PROSITE" id="PS50234">
    <property type="entry name" value="VWFA"/>
    <property type="match status" value="1"/>
</dbReference>
<dbReference type="RefSeq" id="WP_070392183.1">
    <property type="nucleotide sequence ID" value="NZ_CP017599.1"/>
</dbReference>
<dbReference type="SUPFAM" id="SSF53300">
    <property type="entry name" value="vWA-like"/>
    <property type="match status" value="1"/>
</dbReference>
<dbReference type="SMART" id="SM00609">
    <property type="entry name" value="VIT"/>
    <property type="match status" value="1"/>
</dbReference>
<dbReference type="OrthoDB" id="9784383at2"/>
<feature type="domain" description="VIT" evidence="2">
    <location>
        <begin position="15"/>
        <end position="143"/>
    </location>
</feature>
<evidence type="ECO:0000259" key="1">
    <source>
        <dbReference type="PROSITE" id="PS50234"/>
    </source>
</evidence>
<dbReference type="NCBIfam" id="NF033769">
    <property type="entry name" value="after_VWA_1"/>
    <property type="match status" value="1"/>
</dbReference>
<dbReference type="Pfam" id="PF08487">
    <property type="entry name" value="VIT"/>
    <property type="match status" value="1"/>
</dbReference>
<evidence type="ECO:0000313" key="3">
    <source>
        <dbReference type="EMBL" id="AOW99704.1"/>
    </source>
</evidence>
<organism evidence="3 4">
    <name type="scientific">Moorena producens PAL-8-15-08-1</name>
    <dbReference type="NCBI Taxonomy" id="1458985"/>
    <lineage>
        <taxon>Bacteria</taxon>
        <taxon>Bacillati</taxon>
        <taxon>Cyanobacteriota</taxon>
        <taxon>Cyanophyceae</taxon>
        <taxon>Coleofasciculales</taxon>
        <taxon>Coleofasciculaceae</taxon>
        <taxon>Moorena</taxon>
    </lineage>
</organism>
<dbReference type="InterPro" id="IPR036465">
    <property type="entry name" value="vWFA_dom_sf"/>
</dbReference>
<proteinExistence type="predicted"/>
<dbReference type="Gene3D" id="3.40.50.410">
    <property type="entry name" value="von Willebrand factor, type A domain"/>
    <property type="match status" value="1"/>
</dbReference>
<evidence type="ECO:0000313" key="4">
    <source>
        <dbReference type="Proteomes" id="UP000177870"/>
    </source>
</evidence>
<dbReference type="KEGG" id="mpro:BJP34_09755"/>
<dbReference type="PANTHER" id="PTHR45737">
    <property type="entry name" value="VON WILLEBRAND FACTOR A DOMAIN-CONTAINING PROTEIN 5A"/>
    <property type="match status" value="1"/>
</dbReference>
<dbReference type="InterPro" id="IPR002035">
    <property type="entry name" value="VWF_A"/>
</dbReference>
<gene>
    <name evidence="3" type="ORF">BJP34_09755</name>
</gene>
<dbReference type="STRING" id="1458985.BJP34_09755"/>